<proteinExistence type="predicted"/>
<comment type="caution">
    <text evidence="1">The sequence shown here is derived from an EMBL/GenBank/DDBJ whole genome shotgun (WGS) entry which is preliminary data.</text>
</comment>
<sequence>MGNVVDLGRWPLVTASQNGRLTVEEANRLNSGMLEVLARARAENRRFAVVVDQRERQAPEKGALEIIHTFWSEREAEIADWCVGYVSVVATPSLADLVENPGPGGLTVLGTVDYDAAVLWAADRLAVTEPA</sequence>
<dbReference type="Proteomes" id="UP000568380">
    <property type="component" value="Unassembled WGS sequence"/>
</dbReference>
<reference evidence="1 2" key="1">
    <citation type="submission" date="2020-08" db="EMBL/GenBank/DDBJ databases">
        <title>Genomic Encyclopedia of Type Strains, Phase IV (KMG-IV): sequencing the most valuable type-strain genomes for metagenomic binning, comparative biology and taxonomic classification.</title>
        <authorList>
            <person name="Goeker M."/>
        </authorList>
    </citation>
    <scope>NUCLEOTIDE SEQUENCE [LARGE SCALE GENOMIC DNA]</scope>
    <source>
        <strain evidence="1 2">DSM 45385</strain>
    </source>
</reference>
<keyword evidence="2" id="KW-1185">Reference proteome</keyword>
<accession>A0A7W8EGU2</accession>
<gene>
    <name evidence="1" type="ORF">HNR40_003352</name>
</gene>
<dbReference type="RefSeq" id="WP_184962132.1">
    <property type="nucleotide sequence ID" value="NZ_JACHIN010000004.1"/>
</dbReference>
<dbReference type="AlphaFoldDB" id="A0A7W8EGU2"/>
<evidence type="ECO:0008006" key="3">
    <source>
        <dbReference type="Google" id="ProtNLM"/>
    </source>
</evidence>
<protein>
    <recommendedName>
        <fullName evidence="3">STAS/SEC14 domain-containing protein</fullName>
    </recommendedName>
</protein>
<dbReference type="EMBL" id="JACHIN010000004">
    <property type="protein sequence ID" value="MBB5077877.1"/>
    <property type="molecule type" value="Genomic_DNA"/>
</dbReference>
<organism evidence="1 2">
    <name type="scientific">Nonomuraea endophytica</name>
    <dbReference type="NCBI Taxonomy" id="714136"/>
    <lineage>
        <taxon>Bacteria</taxon>
        <taxon>Bacillati</taxon>
        <taxon>Actinomycetota</taxon>
        <taxon>Actinomycetes</taxon>
        <taxon>Streptosporangiales</taxon>
        <taxon>Streptosporangiaceae</taxon>
        <taxon>Nonomuraea</taxon>
    </lineage>
</organism>
<evidence type="ECO:0000313" key="2">
    <source>
        <dbReference type="Proteomes" id="UP000568380"/>
    </source>
</evidence>
<evidence type="ECO:0000313" key="1">
    <source>
        <dbReference type="EMBL" id="MBB5077877.1"/>
    </source>
</evidence>
<name>A0A7W8EGU2_9ACTN</name>